<keyword evidence="1" id="KW-0812">Transmembrane</keyword>
<name>A0AAJ0F4C7_9PEZI</name>
<feature type="transmembrane region" description="Helical" evidence="1">
    <location>
        <begin position="21"/>
        <end position="44"/>
    </location>
</feature>
<organism evidence="2 3">
    <name type="scientific">Echria macrotheca</name>
    <dbReference type="NCBI Taxonomy" id="438768"/>
    <lineage>
        <taxon>Eukaryota</taxon>
        <taxon>Fungi</taxon>
        <taxon>Dikarya</taxon>
        <taxon>Ascomycota</taxon>
        <taxon>Pezizomycotina</taxon>
        <taxon>Sordariomycetes</taxon>
        <taxon>Sordariomycetidae</taxon>
        <taxon>Sordariales</taxon>
        <taxon>Schizotheciaceae</taxon>
        <taxon>Echria</taxon>
    </lineage>
</organism>
<dbReference type="AlphaFoldDB" id="A0AAJ0F4C7"/>
<keyword evidence="1" id="KW-0472">Membrane</keyword>
<comment type="caution">
    <text evidence="2">The sequence shown here is derived from an EMBL/GenBank/DDBJ whole genome shotgun (WGS) entry which is preliminary data.</text>
</comment>
<accession>A0AAJ0F4C7</accession>
<protein>
    <submittedName>
        <fullName evidence="2">Uncharacterized protein</fullName>
    </submittedName>
</protein>
<keyword evidence="1" id="KW-1133">Transmembrane helix</keyword>
<keyword evidence="3" id="KW-1185">Reference proteome</keyword>
<reference evidence="2" key="1">
    <citation type="submission" date="2023-06" db="EMBL/GenBank/DDBJ databases">
        <title>Genome-scale phylogeny and comparative genomics of the fungal order Sordariales.</title>
        <authorList>
            <consortium name="Lawrence Berkeley National Laboratory"/>
            <person name="Hensen N."/>
            <person name="Bonometti L."/>
            <person name="Westerberg I."/>
            <person name="Brannstrom I.O."/>
            <person name="Guillou S."/>
            <person name="Cros-Aarteil S."/>
            <person name="Calhoun S."/>
            <person name="Haridas S."/>
            <person name="Kuo A."/>
            <person name="Mondo S."/>
            <person name="Pangilinan J."/>
            <person name="Riley R."/>
            <person name="Labutti K."/>
            <person name="Andreopoulos B."/>
            <person name="Lipzen A."/>
            <person name="Chen C."/>
            <person name="Yanf M."/>
            <person name="Daum C."/>
            <person name="Ng V."/>
            <person name="Clum A."/>
            <person name="Steindorff A."/>
            <person name="Ohm R."/>
            <person name="Martin F."/>
            <person name="Silar P."/>
            <person name="Natvig D."/>
            <person name="Lalanne C."/>
            <person name="Gautier V."/>
            <person name="Ament-Velasquez S.L."/>
            <person name="Kruys A."/>
            <person name="Hutchinson M.I."/>
            <person name="Powell A.J."/>
            <person name="Barry K."/>
            <person name="Miller A.N."/>
            <person name="Grigoriev I.V."/>
            <person name="Debuchy R."/>
            <person name="Gladieux P."/>
            <person name="Thoren M.H."/>
            <person name="Johannesson H."/>
        </authorList>
    </citation>
    <scope>NUCLEOTIDE SEQUENCE</scope>
    <source>
        <strain evidence="2">PSN4</strain>
    </source>
</reference>
<proteinExistence type="predicted"/>
<evidence type="ECO:0000256" key="1">
    <source>
        <dbReference type="SAM" id="Phobius"/>
    </source>
</evidence>
<evidence type="ECO:0000313" key="3">
    <source>
        <dbReference type="Proteomes" id="UP001239445"/>
    </source>
</evidence>
<gene>
    <name evidence="2" type="ORF">QBC47DRAFT_383984</name>
</gene>
<sequence length="117" mass="13332">MPILLPIVPFNPLQTWRLHEICTWMTVGMLAYMIIVHGFIMLLVKWPDLPVAPDSIAGLMCYVCDSRMLGLFHEGFATVGEKSRKTQLQGMRAKYFYGRITGSSGKKRMGVDYIDEM</sequence>
<evidence type="ECO:0000313" key="2">
    <source>
        <dbReference type="EMBL" id="KAK1754466.1"/>
    </source>
</evidence>
<dbReference type="Proteomes" id="UP001239445">
    <property type="component" value="Unassembled WGS sequence"/>
</dbReference>
<dbReference type="EMBL" id="MU839835">
    <property type="protein sequence ID" value="KAK1754466.1"/>
    <property type="molecule type" value="Genomic_DNA"/>
</dbReference>